<dbReference type="PANTHER" id="PTHR21716">
    <property type="entry name" value="TRANSMEMBRANE PROTEIN"/>
    <property type="match status" value="1"/>
</dbReference>
<dbReference type="AlphaFoldDB" id="A0A0M1NJ32"/>
<comment type="similarity">
    <text evidence="2">Belongs to the autoinducer-2 exporter (AI-2E) (TC 2.A.86) family.</text>
</comment>
<dbReference type="PANTHER" id="PTHR21716:SF68">
    <property type="entry name" value="TRANSPORT PROTEIN YTVI-RELATED"/>
    <property type="match status" value="1"/>
</dbReference>
<reference evidence="8" key="1">
    <citation type="submission" date="2015-08" db="EMBL/GenBank/DDBJ databases">
        <title>Genome sequencing project for genomic taxonomy and phylogenomics of Bacillus-like bacteria.</title>
        <authorList>
            <person name="Liu B."/>
            <person name="Wang J."/>
            <person name="Zhu Y."/>
            <person name="Liu G."/>
            <person name="Chen Q."/>
            <person name="Chen Z."/>
            <person name="Lan J."/>
            <person name="Che J."/>
            <person name="Ge C."/>
            <person name="Shi H."/>
            <person name="Pan Z."/>
            <person name="Liu X."/>
        </authorList>
    </citation>
    <scope>NUCLEOTIDE SEQUENCE [LARGE SCALE GENOMIC DNA]</scope>
    <source>
        <strain evidence="8">FJAT-22460</strain>
    </source>
</reference>
<dbReference type="Proteomes" id="UP000036932">
    <property type="component" value="Unassembled WGS sequence"/>
</dbReference>
<gene>
    <name evidence="7" type="ORF">AM231_17770</name>
</gene>
<keyword evidence="8" id="KW-1185">Reference proteome</keyword>
<feature type="transmembrane region" description="Helical" evidence="6">
    <location>
        <begin position="232"/>
        <end position="254"/>
    </location>
</feature>
<evidence type="ECO:0000313" key="7">
    <source>
        <dbReference type="EMBL" id="KOR82196.1"/>
    </source>
</evidence>
<dbReference type="NCBIfam" id="TIGR02872">
    <property type="entry name" value="spore_ytvI"/>
    <property type="match status" value="1"/>
</dbReference>
<evidence type="ECO:0000256" key="4">
    <source>
        <dbReference type="ARBA" id="ARBA00022989"/>
    </source>
</evidence>
<name>A0A0M1NJ32_9BACL</name>
<dbReference type="PATRIC" id="fig|1705565.3.peg.5487"/>
<accession>A0A0M1NJ32</accession>
<feature type="transmembrane region" description="Helical" evidence="6">
    <location>
        <begin position="6"/>
        <end position="36"/>
    </location>
</feature>
<comment type="caution">
    <text evidence="7">The sequence shown here is derived from an EMBL/GenBank/DDBJ whole genome shotgun (WGS) entry which is preliminary data.</text>
</comment>
<feature type="transmembrane region" description="Helical" evidence="6">
    <location>
        <begin position="266"/>
        <end position="286"/>
    </location>
</feature>
<keyword evidence="3 6" id="KW-0812">Transmembrane</keyword>
<dbReference type="EMBL" id="LIUT01000003">
    <property type="protein sequence ID" value="KOR82196.1"/>
    <property type="molecule type" value="Genomic_DNA"/>
</dbReference>
<evidence type="ECO:0000256" key="2">
    <source>
        <dbReference type="ARBA" id="ARBA00009773"/>
    </source>
</evidence>
<keyword evidence="5 6" id="KW-0472">Membrane</keyword>
<dbReference type="GO" id="GO:0055085">
    <property type="term" value="P:transmembrane transport"/>
    <property type="evidence" value="ECO:0007669"/>
    <property type="project" value="TreeGrafter"/>
</dbReference>
<dbReference type="InterPro" id="IPR002549">
    <property type="entry name" value="AI-2E-like"/>
</dbReference>
<protein>
    <submittedName>
        <fullName evidence="7">Sporulation protein</fullName>
    </submittedName>
</protein>
<feature type="transmembrane region" description="Helical" evidence="6">
    <location>
        <begin position="306"/>
        <end position="330"/>
    </location>
</feature>
<evidence type="ECO:0000313" key="8">
    <source>
        <dbReference type="Proteomes" id="UP000036932"/>
    </source>
</evidence>
<evidence type="ECO:0000256" key="3">
    <source>
        <dbReference type="ARBA" id="ARBA00022692"/>
    </source>
</evidence>
<sequence>MSIKQLIFIGLGLLLLYGMFTVGAPFLLAIVVAIALEPLNRLLMKRLRLNRVAAATVTSTLFLLLMLLLAYLIGLQVFNQLVEYWSRAPQYFEGANEFLQHTIIQAQDMLNGISPGLADSLTEFMSNISSYIRSFVNSVSSTFLSFAKVLPNLFVTFIVFCVAVYLFAFSLDTMREKVLSLFDETSQSQVNEVLLSLKKSIFGFLRAQLILSLFTYVITLLGLLVLGINYPLAIALLVTIVDILPILGVGSVLVPWSIYLLAVGDIFTGIGLIILFILITVIRRVLEPKVIGDAVGIGALPALVSMYVGFKLVGVIGFFIGPLVVIIYSAMRKAGLFQIKIKF</sequence>
<dbReference type="Pfam" id="PF01594">
    <property type="entry name" value="AI-2E_transport"/>
    <property type="match status" value="1"/>
</dbReference>
<evidence type="ECO:0000256" key="5">
    <source>
        <dbReference type="ARBA" id="ARBA00023136"/>
    </source>
</evidence>
<dbReference type="GO" id="GO:0016020">
    <property type="term" value="C:membrane"/>
    <property type="evidence" value="ECO:0007669"/>
    <property type="project" value="UniProtKB-SubCell"/>
</dbReference>
<dbReference type="RefSeq" id="WP_054403863.1">
    <property type="nucleotide sequence ID" value="NZ_LIUT01000003.1"/>
</dbReference>
<feature type="transmembrane region" description="Helical" evidence="6">
    <location>
        <begin position="149"/>
        <end position="171"/>
    </location>
</feature>
<proteinExistence type="inferred from homology"/>
<dbReference type="OrthoDB" id="9774361at2"/>
<feature type="transmembrane region" description="Helical" evidence="6">
    <location>
        <begin position="204"/>
        <end position="226"/>
    </location>
</feature>
<dbReference type="InterPro" id="IPR014227">
    <property type="entry name" value="YtvI-like"/>
</dbReference>
<keyword evidence="4 6" id="KW-1133">Transmembrane helix</keyword>
<comment type="subcellular location">
    <subcellularLocation>
        <location evidence="1">Membrane</location>
        <topology evidence="1">Multi-pass membrane protein</topology>
    </subcellularLocation>
</comment>
<feature type="transmembrane region" description="Helical" evidence="6">
    <location>
        <begin position="57"/>
        <end position="78"/>
    </location>
</feature>
<organism evidence="7 8">
    <name type="scientific">Paenibacillus solani</name>
    <dbReference type="NCBI Taxonomy" id="1705565"/>
    <lineage>
        <taxon>Bacteria</taxon>
        <taxon>Bacillati</taxon>
        <taxon>Bacillota</taxon>
        <taxon>Bacilli</taxon>
        <taxon>Bacillales</taxon>
        <taxon>Paenibacillaceae</taxon>
        <taxon>Paenibacillus</taxon>
    </lineage>
</organism>
<evidence type="ECO:0000256" key="6">
    <source>
        <dbReference type="SAM" id="Phobius"/>
    </source>
</evidence>
<evidence type="ECO:0000256" key="1">
    <source>
        <dbReference type="ARBA" id="ARBA00004141"/>
    </source>
</evidence>